<feature type="compositionally biased region" description="Polar residues" evidence="1">
    <location>
        <begin position="76"/>
        <end position="85"/>
    </location>
</feature>
<evidence type="ECO:0000313" key="3">
    <source>
        <dbReference type="WBParaSite" id="PSAMB.scaffold1529size30424.g13631.t1"/>
    </source>
</evidence>
<organism evidence="2 3">
    <name type="scientific">Plectus sambesii</name>
    <dbReference type="NCBI Taxonomy" id="2011161"/>
    <lineage>
        <taxon>Eukaryota</taxon>
        <taxon>Metazoa</taxon>
        <taxon>Ecdysozoa</taxon>
        <taxon>Nematoda</taxon>
        <taxon>Chromadorea</taxon>
        <taxon>Plectida</taxon>
        <taxon>Plectina</taxon>
        <taxon>Plectoidea</taxon>
        <taxon>Plectidae</taxon>
        <taxon>Plectus</taxon>
    </lineage>
</organism>
<dbReference type="AlphaFoldDB" id="A0A914V4G7"/>
<reference evidence="3" key="1">
    <citation type="submission" date="2022-11" db="UniProtKB">
        <authorList>
            <consortium name="WormBaseParasite"/>
        </authorList>
    </citation>
    <scope>IDENTIFICATION</scope>
</reference>
<proteinExistence type="predicted"/>
<protein>
    <submittedName>
        <fullName evidence="3">Uncharacterized protein</fullName>
    </submittedName>
</protein>
<name>A0A914V4G7_9BILA</name>
<evidence type="ECO:0000313" key="2">
    <source>
        <dbReference type="Proteomes" id="UP000887566"/>
    </source>
</evidence>
<keyword evidence="2" id="KW-1185">Reference proteome</keyword>
<accession>A0A914V4G7</accession>
<dbReference type="Proteomes" id="UP000887566">
    <property type="component" value="Unplaced"/>
</dbReference>
<dbReference type="WBParaSite" id="PSAMB.scaffold1529size30424.g13631.t1">
    <property type="protein sequence ID" value="PSAMB.scaffold1529size30424.g13631.t1"/>
    <property type="gene ID" value="PSAMB.scaffold1529size30424.g13631"/>
</dbReference>
<evidence type="ECO:0000256" key="1">
    <source>
        <dbReference type="SAM" id="MobiDB-lite"/>
    </source>
</evidence>
<feature type="compositionally biased region" description="Low complexity" evidence="1">
    <location>
        <begin position="86"/>
        <end position="102"/>
    </location>
</feature>
<sequence>MIASSGSVCGKAIARHSSEENNNARPPGLRAVAAAAVVVICAICGLDDRVETLRPSGYANIVRRRSVDSDRRTTYDGGQSRASFNLSSSCRPPSSARPLARLDATHLSDDR</sequence>
<feature type="region of interest" description="Disordered" evidence="1">
    <location>
        <begin position="67"/>
        <end position="111"/>
    </location>
</feature>